<keyword evidence="2" id="KW-1185">Reference proteome</keyword>
<protein>
    <submittedName>
        <fullName evidence="3">Secreted protein</fullName>
    </submittedName>
</protein>
<evidence type="ECO:0000313" key="3">
    <source>
        <dbReference type="WBParaSite" id="Hba_06693"/>
    </source>
</evidence>
<reference evidence="3" key="1">
    <citation type="submission" date="2016-11" db="UniProtKB">
        <authorList>
            <consortium name="WormBaseParasite"/>
        </authorList>
    </citation>
    <scope>IDENTIFICATION</scope>
</reference>
<feature type="chain" id="PRO_5009310721" evidence="1">
    <location>
        <begin position="18"/>
        <end position="62"/>
    </location>
</feature>
<evidence type="ECO:0000313" key="2">
    <source>
        <dbReference type="Proteomes" id="UP000095283"/>
    </source>
</evidence>
<dbReference type="Proteomes" id="UP000095283">
    <property type="component" value="Unplaced"/>
</dbReference>
<dbReference type="AlphaFoldDB" id="A0A1I7WNG8"/>
<keyword evidence="1" id="KW-0732">Signal</keyword>
<feature type="signal peptide" evidence="1">
    <location>
        <begin position="1"/>
        <end position="17"/>
    </location>
</feature>
<dbReference type="WBParaSite" id="Hba_06693">
    <property type="protein sequence ID" value="Hba_06693"/>
    <property type="gene ID" value="Hba_06693"/>
</dbReference>
<proteinExistence type="predicted"/>
<evidence type="ECO:0000256" key="1">
    <source>
        <dbReference type="SAM" id="SignalP"/>
    </source>
</evidence>
<sequence length="62" mass="7297">MEWTVWLLASQFVILHAIDIDLPLDRLICAKNRTEDGRFVTQACRRWPSAKQFPFCVYMVVP</sequence>
<name>A0A1I7WNG8_HETBA</name>
<accession>A0A1I7WNG8</accession>
<organism evidence="2 3">
    <name type="scientific">Heterorhabditis bacteriophora</name>
    <name type="common">Entomopathogenic nematode worm</name>
    <dbReference type="NCBI Taxonomy" id="37862"/>
    <lineage>
        <taxon>Eukaryota</taxon>
        <taxon>Metazoa</taxon>
        <taxon>Ecdysozoa</taxon>
        <taxon>Nematoda</taxon>
        <taxon>Chromadorea</taxon>
        <taxon>Rhabditida</taxon>
        <taxon>Rhabditina</taxon>
        <taxon>Rhabditomorpha</taxon>
        <taxon>Strongyloidea</taxon>
        <taxon>Heterorhabditidae</taxon>
        <taxon>Heterorhabditis</taxon>
    </lineage>
</organism>